<evidence type="ECO:0000256" key="1">
    <source>
        <dbReference type="SAM" id="Phobius"/>
    </source>
</evidence>
<keyword evidence="1" id="KW-1133">Transmembrane helix</keyword>
<dbReference type="KEGG" id="izh:FEM41_09095"/>
<gene>
    <name evidence="2" type="ORF">FEM41_09095</name>
</gene>
<proteinExistence type="predicted"/>
<dbReference type="Proteomes" id="UP000302163">
    <property type="component" value="Chromosome"/>
</dbReference>
<name>A0A4P8YJI6_9ENTR</name>
<keyword evidence="1" id="KW-0812">Transmembrane</keyword>
<feature type="transmembrane region" description="Helical" evidence="1">
    <location>
        <begin position="76"/>
        <end position="101"/>
    </location>
</feature>
<evidence type="ECO:0000313" key="3">
    <source>
        <dbReference type="Proteomes" id="UP000302163"/>
    </source>
</evidence>
<protein>
    <submittedName>
        <fullName evidence="2">Uncharacterized protein</fullName>
    </submittedName>
</protein>
<reference evidence="2 3" key="1">
    <citation type="submission" date="2019-05" db="EMBL/GenBank/DDBJ databases">
        <title>Complete genome sequence of Izhakiella calystegiae KSNA2, an endophyte isolated from beach morning glory (Calystegia soldanella).</title>
        <authorList>
            <person name="Jiang L."/>
            <person name="Jeong J.C."/>
            <person name="Kim C.Y."/>
            <person name="Kim D.H."/>
            <person name="Kim S.W."/>
            <person name="Lee j."/>
        </authorList>
    </citation>
    <scope>NUCLEOTIDE SEQUENCE [LARGE SCALE GENOMIC DNA]</scope>
    <source>
        <strain evidence="2 3">KSNA2</strain>
    </source>
</reference>
<accession>A0A4P8YJI6</accession>
<keyword evidence="1" id="KW-0472">Membrane</keyword>
<keyword evidence="3" id="KW-1185">Reference proteome</keyword>
<dbReference type="RefSeq" id="WP_138095671.1">
    <property type="nucleotide sequence ID" value="NZ_CP040428.1"/>
</dbReference>
<feature type="transmembrane region" description="Helical" evidence="1">
    <location>
        <begin position="45"/>
        <end position="64"/>
    </location>
</feature>
<organism evidence="2 3">
    <name type="scientific">Jejubacter calystegiae</name>
    <dbReference type="NCBI Taxonomy" id="2579935"/>
    <lineage>
        <taxon>Bacteria</taxon>
        <taxon>Pseudomonadati</taxon>
        <taxon>Pseudomonadota</taxon>
        <taxon>Gammaproteobacteria</taxon>
        <taxon>Enterobacterales</taxon>
        <taxon>Enterobacteriaceae</taxon>
        <taxon>Jejubacter</taxon>
    </lineage>
</organism>
<evidence type="ECO:0000313" key="2">
    <source>
        <dbReference type="EMBL" id="QCT19794.1"/>
    </source>
</evidence>
<dbReference type="EMBL" id="CP040428">
    <property type="protein sequence ID" value="QCT19794.1"/>
    <property type="molecule type" value="Genomic_DNA"/>
</dbReference>
<dbReference type="AlphaFoldDB" id="A0A4P8YJI6"/>
<dbReference type="OrthoDB" id="6631058at2"/>
<sequence length="108" mass="12525">MNSAEMEKVLYNHGFSPKDIAALRQHVNKRHISYLVLLEELQKRFIGCCVLILILVGFWIKVWITGSQEDIEAYSFAAFLGIVILYFLAPMKLAVKAFLFLKRNRHLL</sequence>